<comment type="caution">
    <text evidence="2">The sequence shown here is derived from an EMBL/GenBank/DDBJ whole genome shotgun (WGS) entry which is preliminary data.</text>
</comment>
<dbReference type="Pfam" id="PF24758">
    <property type="entry name" value="LRR_At5g56370"/>
    <property type="match status" value="1"/>
</dbReference>
<dbReference type="PANTHER" id="PTHR31639:SF305">
    <property type="entry name" value="F-BOX DOMAIN-CONTAINING PROTEIN"/>
    <property type="match status" value="1"/>
</dbReference>
<dbReference type="Proteomes" id="UP000824120">
    <property type="component" value="Chromosome 4"/>
</dbReference>
<evidence type="ECO:0000313" key="2">
    <source>
        <dbReference type="EMBL" id="KAG5608167.1"/>
    </source>
</evidence>
<dbReference type="InterPro" id="IPR036047">
    <property type="entry name" value="F-box-like_dom_sf"/>
</dbReference>
<dbReference type="PANTHER" id="PTHR31639">
    <property type="entry name" value="F-BOX PROTEIN-LIKE"/>
    <property type="match status" value="1"/>
</dbReference>
<dbReference type="Pfam" id="PF00646">
    <property type="entry name" value="F-box"/>
    <property type="match status" value="1"/>
</dbReference>
<evidence type="ECO:0000313" key="3">
    <source>
        <dbReference type="Proteomes" id="UP000824120"/>
    </source>
</evidence>
<evidence type="ECO:0000259" key="1">
    <source>
        <dbReference type="PROSITE" id="PS50181"/>
    </source>
</evidence>
<name>A0A9J5Z8E1_SOLCO</name>
<dbReference type="SMART" id="SM00256">
    <property type="entry name" value="FBOX"/>
    <property type="match status" value="1"/>
</dbReference>
<proteinExistence type="predicted"/>
<dbReference type="CDD" id="cd22160">
    <property type="entry name" value="F-box_AtFBL13-like"/>
    <property type="match status" value="1"/>
</dbReference>
<dbReference type="Gene3D" id="3.80.10.10">
    <property type="entry name" value="Ribonuclease Inhibitor"/>
    <property type="match status" value="1"/>
</dbReference>
<organism evidence="2 3">
    <name type="scientific">Solanum commersonii</name>
    <name type="common">Commerson's wild potato</name>
    <name type="synonym">Commerson's nightshade</name>
    <dbReference type="NCBI Taxonomy" id="4109"/>
    <lineage>
        <taxon>Eukaryota</taxon>
        <taxon>Viridiplantae</taxon>
        <taxon>Streptophyta</taxon>
        <taxon>Embryophyta</taxon>
        <taxon>Tracheophyta</taxon>
        <taxon>Spermatophyta</taxon>
        <taxon>Magnoliopsida</taxon>
        <taxon>eudicotyledons</taxon>
        <taxon>Gunneridae</taxon>
        <taxon>Pentapetalae</taxon>
        <taxon>asterids</taxon>
        <taxon>lamiids</taxon>
        <taxon>Solanales</taxon>
        <taxon>Solanaceae</taxon>
        <taxon>Solanoideae</taxon>
        <taxon>Solaneae</taxon>
        <taxon>Solanum</taxon>
    </lineage>
</organism>
<protein>
    <recommendedName>
        <fullName evidence="1">F-box domain-containing protein</fullName>
    </recommendedName>
</protein>
<dbReference type="InterPro" id="IPR055411">
    <property type="entry name" value="LRR_FXL15/At3g58940/PEG3-like"/>
</dbReference>
<keyword evidence="3" id="KW-1185">Reference proteome</keyword>
<gene>
    <name evidence="2" type="ORF">H5410_019448</name>
</gene>
<dbReference type="OrthoDB" id="1282595at2759"/>
<accession>A0A9J5Z8E1</accession>
<dbReference type="PROSITE" id="PS50181">
    <property type="entry name" value="FBOX"/>
    <property type="match status" value="1"/>
</dbReference>
<sequence length="407" mass="46515">MSRCGRRMVSSDPSKSIICDLPTDILHRILELMPIKYAARTSTLSKQWSQLWYKLPHLVFDHLFFQYVSNIGDSAARIIRKILMQHTGSILGFHLVSETHKLSQSDVDKCIILVSNRGIQKLTLNVANDELYTLSDSIFTCAMLTHLKLSRCIVKFPDGTQFPNLVSLQLEDAAIDRSKETTLILPMLETLELKFCVDVDYVHIVSPKLVNLSMLSSYAITFQCFNVNPILRKIKHLCLDGSSLKSVPMPDRFDISLNLQSLKICDLKISVKRIVCALCLLRNSPNLIELDIDEVVKVDETVCHTTELFDYLFKAEKEVSEALKMVRTVRLGKFKGTSTEMYLIQVILAHSPKLERMIIQQKMQKLERCNEILKELISYHRASLNAEIKYTLTDSSACYDLLCWFVS</sequence>
<reference evidence="2 3" key="1">
    <citation type="submission" date="2020-09" db="EMBL/GenBank/DDBJ databases">
        <title>De no assembly of potato wild relative species, Solanum commersonii.</title>
        <authorList>
            <person name="Cho K."/>
        </authorList>
    </citation>
    <scope>NUCLEOTIDE SEQUENCE [LARGE SCALE GENOMIC DNA]</scope>
    <source>
        <strain evidence="2">LZ3.2</strain>
        <tissue evidence="2">Leaf</tissue>
    </source>
</reference>
<dbReference type="InterPro" id="IPR032675">
    <property type="entry name" value="LRR_dom_sf"/>
</dbReference>
<dbReference type="SUPFAM" id="SSF81383">
    <property type="entry name" value="F-box domain"/>
    <property type="match status" value="1"/>
</dbReference>
<dbReference type="InterPro" id="IPR001810">
    <property type="entry name" value="F-box_dom"/>
</dbReference>
<dbReference type="EMBL" id="JACXVP010000004">
    <property type="protein sequence ID" value="KAG5608167.1"/>
    <property type="molecule type" value="Genomic_DNA"/>
</dbReference>
<dbReference type="SUPFAM" id="SSF52058">
    <property type="entry name" value="L domain-like"/>
    <property type="match status" value="1"/>
</dbReference>
<dbReference type="AlphaFoldDB" id="A0A9J5Z8E1"/>
<dbReference type="InterPro" id="IPR053781">
    <property type="entry name" value="F-box_AtFBL13-like"/>
</dbReference>
<feature type="domain" description="F-box" evidence="1">
    <location>
        <begin position="15"/>
        <end position="63"/>
    </location>
</feature>